<dbReference type="AlphaFoldDB" id="A0A7S0ESA6"/>
<accession>A0A7S0ESA6</accession>
<gene>
    <name evidence="1" type="ORF">PANT1444_LOCUS12471</name>
</gene>
<organism evidence="1">
    <name type="scientific">Phaeocystis antarctica</name>
    <dbReference type="NCBI Taxonomy" id="33657"/>
    <lineage>
        <taxon>Eukaryota</taxon>
        <taxon>Haptista</taxon>
        <taxon>Haptophyta</taxon>
        <taxon>Prymnesiophyceae</taxon>
        <taxon>Phaeocystales</taxon>
        <taxon>Phaeocystaceae</taxon>
        <taxon>Phaeocystis</taxon>
    </lineage>
</organism>
<dbReference type="SUPFAM" id="SSF53335">
    <property type="entry name" value="S-adenosyl-L-methionine-dependent methyltransferases"/>
    <property type="match status" value="1"/>
</dbReference>
<name>A0A7S0ESA6_9EUKA</name>
<protein>
    <submittedName>
        <fullName evidence="1">Uncharacterized protein</fullName>
    </submittedName>
</protein>
<proteinExistence type="predicted"/>
<dbReference type="Gene3D" id="3.40.50.150">
    <property type="entry name" value="Vaccinia Virus protein VP39"/>
    <property type="match status" value="1"/>
</dbReference>
<sequence>MLACVSLLKAALATQNGTINDARAAFNAQGWKGIGEVQMEVLQNSLRSADRFQVLRDLKGFTGLSEAEIMPRLQRQGPYHYAAEHAFWKPASSSELAWFYRSSVDYLFGLAWHGVEPILRGRGKYRHLQAEAPILEFSPGAGNNGLHLAVNAKVPYLYASLSLLETGFAQYRAARRGLPESLFRVLMPYSNGGGWQLDPLAALRPGSPHHGQIGTILAFDVLEHIPHFERTVAAMVDALRPGGLLVEQSPFEDLGVDGNGTDTRLHISAGGVTMQAAMGPLMRMIGGSATKHRGKGTHLWRKQSTDGTWKDTCCIAGFSHMCKGWQRRCIEPLPNSSYK</sequence>
<dbReference type="InterPro" id="IPR029063">
    <property type="entry name" value="SAM-dependent_MTases_sf"/>
</dbReference>
<dbReference type="EMBL" id="HBEP01022239">
    <property type="protein sequence ID" value="CAD8493390.1"/>
    <property type="molecule type" value="Transcribed_RNA"/>
</dbReference>
<evidence type="ECO:0000313" key="1">
    <source>
        <dbReference type="EMBL" id="CAD8493390.1"/>
    </source>
</evidence>
<reference evidence="1" key="1">
    <citation type="submission" date="2021-01" db="EMBL/GenBank/DDBJ databases">
        <authorList>
            <person name="Corre E."/>
            <person name="Pelletier E."/>
            <person name="Niang G."/>
            <person name="Scheremetjew M."/>
            <person name="Finn R."/>
            <person name="Kale V."/>
            <person name="Holt S."/>
            <person name="Cochrane G."/>
            <person name="Meng A."/>
            <person name="Brown T."/>
            <person name="Cohen L."/>
        </authorList>
    </citation>
    <scope>NUCLEOTIDE SEQUENCE</scope>
    <source>
        <strain evidence="1">CCMP1374</strain>
    </source>
</reference>